<dbReference type="PROSITE" id="PS50850">
    <property type="entry name" value="MFS"/>
    <property type="match status" value="1"/>
</dbReference>
<feature type="transmembrane region" description="Helical" evidence="8">
    <location>
        <begin position="358"/>
        <end position="380"/>
    </location>
</feature>
<organism evidence="11 12">
    <name type="scientific">Neolamprologus brichardi</name>
    <name type="common">Fairy cichlid</name>
    <name type="synonym">Lamprologus brichardi</name>
    <dbReference type="NCBI Taxonomy" id="32507"/>
    <lineage>
        <taxon>Eukaryota</taxon>
        <taxon>Metazoa</taxon>
        <taxon>Chordata</taxon>
        <taxon>Craniata</taxon>
        <taxon>Vertebrata</taxon>
        <taxon>Euteleostomi</taxon>
        <taxon>Actinopterygii</taxon>
        <taxon>Neopterygii</taxon>
        <taxon>Teleostei</taxon>
        <taxon>Neoteleostei</taxon>
        <taxon>Acanthomorphata</taxon>
        <taxon>Ovalentaria</taxon>
        <taxon>Cichlomorphae</taxon>
        <taxon>Cichliformes</taxon>
        <taxon>Cichlidae</taxon>
        <taxon>African cichlids</taxon>
        <taxon>Pseudocrenilabrinae</taxon>
        <taxon>Lamprologini</taxon>
        <taxon>Neolamprologus</taxon>
    </lineage>
</organism>
<keyword evidence="8" id="KW-0406">Ion transport</keyword>
<feature type="domain" description="Kazal-like" evidence="10">
    <location>
        <begin position="395"/>
        <end position="450"/>
    </location>
</feature>
<dbReference type="PROSITE" id="PS51465">
    <property type="entry name" value="KAZAL_2"/>
    <property type="match status" value="1"/>
</dbReference>
<feature type="transmembrane region" description="Helical" evidence="8">
    <location>
        <begin position="67"/>
        <end position="85"/>
    </location>
</feature>
<feature type="transmembrane region" description="Helical" evidence="8">
    <location>
        <begin position="166"/>
        <end position="194"/>
    </location>
</feature>
<feature type="transmembrane region" description="Helical" evidence="8">
    <location>
        <begin position="332"/>
        <end position="352"/>
    </location>
</feature>
<keyword evidence="3" id="KW-1003">Cell membrane</keyword>
<dbReference type="InterPro" id="IPR036058">
    <property type="entry name" value="Kazal_dom_sf"/>
</dbReference>
<evidence type="ECO:0000256" key="3">
    <source>
        <dbReference type="ARBA" id="ARBA00022475"/>
    </source>
</evidence>
<keyword evidence="6 8" id="KW-0472">Membrane</keyword>
<protein>
    <recommendedName>
        <fullName evidence="8">Solute carrier organic anion transporter family member</fullName>
    </recommendedName>
</protein>
<dbReference type="PANTHER" id="PTHR11388">
    <property type="entry name" value="ORGANIC ANION TRANSPORTER"/>
    <property type="match status" value="1"/>
</dbReference>
<keyword evidence="7" id="KW-1015">Disulfide bond</keyword>
<accession>A0A3Q4N7K7</accession>
<dbReference type="InterPro" id="IPR002350">
    <property type="entry name" value="Kazal_dom"/>
</dbReference>
<sequence>MSGSINKCELEKDLWKCEFLYCLLFSVFQLFIVALSFAYFSKALTGTYMKSSITQIERRFDLSSTHIGLIDGSFEMGNLLFLAVVSHFGAKLHRPRLIAVGCFLMAVGAFLTGLTHFFMGRYKDSGSSMWIYVFLGNALRGIGETPVTPLGISYIDDFAKAENSPFYIACLQTITLLGPMFGFLLGSYCARLYVDIGYVDMESVTITPKDSRWVGAWWMGFLVSSGLLLISSIPFWFLPRSMPKQESEENHETPVCEILNKTEDAQNNNQNFKLTEIAKGFLPSLRRLLGTPAYFLFLCGSILKFNAFIGLLTFKAKYMEQQFGQSASRANFLIGVLNLPAVAIGIFLGGLLMKRYKLSVVSGAQLSFATSFMSYLLMLLQFGTKCDNIPIAGLTQLPSCCNRDCLCSAEEWDPVCSDSGITYISPCMAGCLSSSGHGKNTVFHNCTCVSTSFPAGSSTSVRLGQCPHAKDCSRSFTSYMAISVLSSFINALGATPGYMVIIRCITPELKSLALGIQTLVTRTLGGIPAPVYFGALIDSTCLKWSMKSCGGRGACRIYNSDMYRYPTEKFQRMFFVSLHLCTLSKKKENTRIVALCIRLLDVQEIFSRKVKMHSQNNKTKHLPD</sequence>
<comment type="caution">
    <text evidence="8">Lacks conserved residue(s) required for the propagation of feature annotation.</text>
</comment>
<dbReference type="GO" id="GO:0043252">
    <property type="term" value="P:sodium-independent organic anion transport"/>
    <property type="evidence" value="ECO:0007669"/>
    <property type="project" value="TreeGrafter"/>
</dbReference>
<dbReference type="GO" id="GO:0006811">
    <property type="term" value="P:monoatomic ion transport"/>
    <property type="evidence" value="ECO:0007669"/>
    <property type="project" value="UniProtKB-KW"/>
</dbReference>
<dbReference type="Ensembl" id="ENSNBRT00000029684.1">
    <property type="protein sequence ID" value="ENSNBRP00000028929.1"/>
    <property type="gene ID" value="ENSNBRG00000021883.1"/>
</dbReference>
<comment type="subcellular location">
    <subcellularLocation>
        <location evidence="1 8">Cell membrane</location>
        <topology evidence="1 8">Multi-pass membrane protein</topology>
    </subcellularLocation>
</comment>
<comment type="similarity">
    <text evidence="2 8">Belongs to the organo anion transporter (TC 2.A.60) family.</text>
</comment>
<evidence type="ECO:0000313" key="11">
    <source>
        <dbReference type="Ensembl" id="ENSNBRP00000028929.1"/>
    </source>
</evidence>
<proteinExistence type="inferred from homology"/>
<evidence type="ECO:0000256" key="1">
    <source>
        <dbReference type="ARBA" id="ARBA00004651"/>
    </source>
</evidence>
<dbReference type="InterPro" id="IPR004156">
    <property type="entry name" value="OATP"/>
</dbReference>
<evidence type="ECO:0000256" key="4">
    <source>
        <dbReference type="ARBA" id="ARBA00022692"/>
    </source>
</evidence>
<dbReference type="Pfam" id="PF07648">
    <property type="entry name" value="Kazal_2"/>
    <property type="match status" value="1"/>
</dbReference>
<dbReference type="Proteomes" id="UP000261580">
    <property type="component" value="Unassembled WGS sequence"/>
</dbReference>
<feature type="transmembrane region" description="Helical" evidence="8">
    <location>
        <begin position="293"/>
        <end position="312"/>
    </location>
</feature>
<dbReference type="NCBIfam" id="TIGR00805">
    <property type="entry name" value="oat"/>
    <property type="match status" value="1"/>
</dbReference>
<evidence type="ECO:0000256" key="2">
    <source>
        <dbReference type="ARBA" id="ARBA00009657"/>
    </source>
</evidence>
<feature type="transmembrane region" description="Helical" evidence="8">
    <location>
        <begin position="479"/>
        <end position="501"/>
    </location>
</feature>
<keyword evidence="4 8" id="KW-0812">Transmembrane</keyword>
<keyword evidence="5 8" id="KW-1133">Transmembrane helix</keyword>
<dbReference type="InterPro" id="IPR020846">
    <property type="entry name" value="MFS_dom"/>
</dbReference>
<evidence type="ECO:0000259" key="10">
    <source>
        <dbReference type="PROSITE" id="PS51465"/>
    </source>
</evidence>
<evidence type="ECO:0000256" key="7">
    <source>
        <dbReference type="ARBA" id="ARBA00023157"/>
    </source>
</evidence>
<keyword evidence="12" id="KW-1185">Reference proteome</keyword>
<dbReference type="GO" id="GO:0016323">
    <property type="term" value="C:basolateral plasma membrane"/>
    <property type="evidence" value="ECO:0007669"/>
    <property type="project" value="TreeGrafter"/>
</dbReference>
<dbReference type="GO" id="GO:0015125">
    <property type="term" value="F:bile acid transmembrane transporter activity"/>
    <property type="evidence" value="ECO:0007669"/>
    <property type="project" value="TreeGrafter"/>
</dbReference>
<dbReference type="GeneTree" id="ENSGT01150000286901"/>
<keyword evidence="8" id="KW-0813">Transport</keyword>
<evidence type="ECO:0000256" key="5">
    <source>
        <dbReference type="ARBA" id="ARBA00022989"/>
    </source>
</evidence>
<evidence type="ECO:0000256" key="8">
    <source>
        <dbReference type="RuleBase" id="RU362056"/>
    </source>
</evidence>
<dbReference type="Gene3D" id="1.20.1250.20">
    <property type="entry name" value="MFS general substrate transporter like domains"/>
    <property type="match status" value="1"/>
</dbReference>
<evidence type="ECO:0000259" key="9">
    <source>
        <dbReference type="PROSITE" id="PS50850"/>
    </source>
</evidence>
<dbReference type="SUPFAM" id="SSF103473">
    <property type="entry name" value="MFS general substrate transporter"/>
    <property type="match status" value="1"/>
</dbReference>
<reference evidence="11" key="2">
    <citation type="submission" date="2025-09" db="UniProtKB">
        <authorList>
            <consortium name="Ensembl"/>
        </authorList>
    </citation>
    <scope>IDENTIFICATION</scope>
</reference>
<dbReference type="GO" id="GO:0015347">
    <property type="term" value="F:sodium-independent organic anion transmembrane transporter activity"/>
    <property type="evidence" value="ECO:0007669"/>
    <property type="project" value="TreeGrafter"/>
</dbReference>
<feature type="transmembrane region" description="Helical" evidence="8">
    <location>
        <begin position="20"/>
        <end position="40"/>
    </location>
</feature>
<feature type="transmembrane region" description="Helical" evidence="8">
    <location>
        <begin position="215"/>
        <end position="237"/>
    </location>
</feature>
<reference evidence="11" key="1">
    <citation type="submission" date="2025-08" db="UniProtKB">
        <authorList>
            <consortium name="Ensembl"/>
        </authorList>
    </citation>
    <scope>IDENTIFICATION</scope>
</reference>
<feature type="transmembrane region" description="Helical" evidence="8">
    <location>
        <begin position="97"/>
        <end position="119"/>
    </location>
</feature>
<dbReference type="Pfam" id="PF03137">
    <property type="entry name" value="OATP"/>
    <property type="match status" value="2"/>
</dbReference>
<dbReference type="AlphaFoldDB" id="A0A3Q4N7K7"/>
<dbReference type="Bgee" id="ENSNBRG00000021883">
    <property type="expression patterns" value="Expressed in camera-type eye and 2 other cell types or tissues"/>
</dbReference>
<evidence type="ECO:0000313" key="12">
    <source>
        <dbReference type="Proteomes" id="UP000261580"/>
    </source>
</evidence>
<dbReference type="SUPFAM" id="SSF100895">
    <property type="entry name" value="Kazal-type serine protease inhibitors"/>
    <property type="match status" value="1"/>
</dbReference>
<dbReference type="PANTHER" id="PTHR11388:SF89">
    <property type="entry name" value="SOLUTE CARRIER ORGANIC ANION TRANSPORTER FAMILY MEMBER 1B3"/>
    <property type="match status" value="1"/>
</dbReference>
<evidence type="ECO:0000256" key="6">
    <source>
        <dbReference type="ARBA" id="ARBA00023136"/>
    </source>
</evidence>
<feature type="domain" description="Major facilitator superfamily (MFS) profile" evidence="9">
    <location>
        <begin position="31"/>
        <end position="589"/>
    </location>
</feature>
<name>A0A3Q4N7K7_NEOBR</name>
<dbReference type="InterPro" id="IPR036259">
    <property type="entry name" value="MFS_trans_sf"/>
</dbReference>